<evidence type="ECO:0000313" key="13">
    <source>
        <dbReference type="Proteomes" id="UP000323671"/>
    </source>
</evidence>
<dbReference type="GO" id="GO:0071973">
    <property type="term" value="P:bacterial-type flagellum-dependent cell motility"/>
    <property type="evidence" value="ECO:0007669"/>
    <property type="project" value="TreeGrafter"/>
</dbReference>
<dbReference type="NCBIfam" id="TIGR02541">
    <property type="entry name" value="flagell_FlgJ"/>
    <property type="match status" value="1"/>
</dbReference>
<dbReference type="PRINTS" id="PR01002">
    <property type="entry name" value="FLGFLGJ"/>
</dbReference>
<dbReference type="GO" id="GO:0004040">
    <property type="term" value="F:amidase activity"/>
    <property type="evidence" value="ECO:0007669"/>
    <property type="project" value="InterPro"/>
</dbReference>
<dbReference type="PANTHER" id="PTHR33308:SF9">
    <property type="entry name" value="PEPTIDOGLYCAN HYDROLASE FLGJ"/>
    <property type="match status" value="1"/>
</dbReference>
<reference evidence="12 13" key="1">
    <citation type="submission" date="2017-07" db="EMBL/GenBank/DDBJ databases">
        <title>Complete genome sequence of Oryzomicrobium terrae TPP412.</title>
        <authorList>
            <person name="Chiu L.-W."/>
            <person name="Lo K.-J."/>
            <person name="Tsai Y.-M."/>
            <person name="Lin S.-S."/>
            <person name="Kuo C.-H."/>
            <person name="Liu C.-T."/>
        </authorList>
    </citation>
    <scope>NUCLEOTIDE SEQUENCE [LARGE SCALE GENOMIC DNA]</scope>
    <source>
        <strain evidence="12 13">TPP412</strain>
    </source>
</reference>
<dbReference type="PANTHER" id="PTHR33308">
    <property type="entry name" value="PEPTIDOGLYCAN HYDROLASE FLGJ"/>
    <property type="match status" value="1"/>
</dbReference>
<evidence type="ECO:0000256" key="7">
    <source>
        <dbReference type="ARBA" id="ARBA00022801"/>
    </source>
</evidence>
<keyword evidence="9" id="KW-0961">Cell wall biogenesis/degradation</keyword>
<dbReference type="EMBL" id="CP022579">
    <property type="protein sequence ID" value="QEL64374.1"/>
    <property type="molecule type" value="Genomic_DNA"/>
</dbReference>
<evidence type="ECO:0000256" key="1">
    <source>
        <dbReference type="ARBA" id="ARBA00002954"/>
    </source>
</evidence>
<organism evidence="12 13">
    <name type="scientific">Oryzomicrobium terrae</name>
    <dbReference type="NCBI Taxonomy" id="1735038"/>
    <lineage>
        <taxon>Bacteria</taxon>
        <taxon>Pseudomonadati</taxon>
        <taxon>Pseudomonadota</taxon>
        <taxon>Betaproteobacteria</taxon>
        <taxon>Rhodocyclales</taxon>
        <taxon>Rhodocyclaceae</taxon>
        <taxon>Oryzomicrobium</taxon>
    </lineage>
</organism>
<dbReference type="InterPro" id="IPR013377">
    <property type="entry name" value="FlgJ"/>
</dbReference>
<dbReference type="GO" id="GO:0042597">
    <property type="term" value="C:periplasmic space"/>
    <property type="evidence" value="ECO:0007669"/>
    <property type="project" value="UniProtKB-SubCell"/>
</dbReference>
<evidence type="ECO:0000256" key="9">
    <source>
        <dbReference type="ARBA" id="ARBA00023316"/>
    </source>
</evidence>
<dbReference type="InterPro" id="IPR051056">
    <property type="entry name" value="Glycosyl_Hydrolase_73"/>
</dbReference>
<evidence type="ECO:0000256" key="8">
    <source>
        <dbReference type="ARBA" id="ARBA00023295"/>
    </source>
</evidence>
<evidence type="ECO:0000256" key="5">
    <source>
        <dbReference type="ARBA" id="ARBA00013433"/>
    </source>
</evidence>
<evidence type="ECO:0000313" key="12">
    <source>
        <dbReference type="EMBL" id="QEL64374.1"/>
    </source>
</evidence>
<dbReference type="GO" id="GO:0071555">
    <property type="term" value="P:cell wall organization"/>
    <property type="evidence" value="ECO:0007669"/>
    <property type="project" value="UniProtKB-KW"/>
</dbReference>
<accession>A0A5C1E6W3</accession>
<dbReference type="Gene3D" id="1.10.530.10">
    <property type="match status" value="1"/>
</dbReference>
<dbReference type="SMART" id="SM00047">
    <property type="entry name" value="LYZ2"/>
    <property type="match status" value="1"/>
</dbReference>
<dbReference type="RefSeq" id="WP_149424988.1">
    <property type="nucleotide sequence ID" value="NZ_CP022579.1"/>
</dbReference>
<evidence type="ECO:0000259" key="11">
    <source>
        <dbReference type="SMART" id="SM00047"/>
    </source>
</evidence>
<comment type="similarity">
    <text evidence="3">In the N-terminal section; belongs to the FlgJ family.</text>
</comment>
<sequence>MKAYDPSTQRLAGDLRTSADIKAKMATDPKGALKEAAQQFEALFLQQVLKSMRDTVPQDGPFDSEATRFYTGMLDQQLATRLASSGRVGLAKLIEQQLGRNMGLSPDVVAAGAAKDAAQPDVATPTPEQLLNGLRSNLPEGMETLPPGLQTKVAAALQSLASEQQRAKVMEAGRAANLATSSVAVAPAGGDGRSDGSPARDFVSRIWPHAVEASRSTGIPAQFLVAHAALESGWGKSEIRRGDGSSSYNLFGIKAGRSWQGGAVEAATTEYVGGVAQPSREKFRAYGSYAEAFRDYASLLQRPRFAGALNSTDGTEFARSLQQAGYATDPMYADKLSRIINGATLRQALSG</sequence>
<proteinExistence type="inferred from homology"/>
<keyword evidence="7 12" id="KW-0378">Hydrolase</keyword>
<comment type="subcellular location">
    <subcellularLocation>
        <location evidence="2">Periplasm</location>
    </subcellularLocation>
</comment>
<dbReference type="GO" id="GO:0016798">
    <property type="term" value="F:hydrolase activity, acting on glycosyl bonds"/>
    <property type="evidence" value="ECO:0007669"/>
    <property type="project" value="UniProtKB-KW"/>
</dbReference>
<feature type="domain" description="Mannosyl-glycoprotein endo-beta-N-acetylglucosamidase-like" evidence="11">
    <location>
        <begin position="191"/>
        <end position="344"/>
    </location>
</feature>
<protein>
    <recommendedName>
        <fullName evidence="5">Peptidoglycan hydrolase FlgJ</fullName>
    </recommendedName>
    <alternativeName>
        <fullName evidence="10">Muramidase FlgJ</fullName>
    </alternativeName>
</protein>
<dbReference type="InterPro" id="IPR002901">
    <property type="entry name" value="MGlyc_endo_b_GlcNAc-like_dom"/>
</dbReference>
<keyword evidence="13" id="KW-1185">Reference proteome</keyword>
<evidence type="ECO:0000256" key="4">
    <source>
        <dbReference type="ARBA" id="ARBA00007974"/>
    </source>
</evidence>
<dbReference type="KEGG" id="otr:OTERR_08980"/>
<evidence type="ECO:0000256" key="6">
    <source>
        <dbReference type="ARBA" id="ARBA00022764"/>
    </source>
</evidence>
<dbReference type="GO" id="GO:0044780">
    <property type="term" value="P:bacterial-type flagellum assembly"/>
    <property type="evidence" value="ECO:0007669"/>
    <property type="project" value="InterPro"/>
</dbReference>
<evidence type="ECO:0000256" key="3">
    <source>
        <dbReference type="ARBA" id="ARBA00006880"/>
    </source>
</evidence>
<comment type="similarity">
    <text evidence="4">In the C-terminal section; belongs to the glycosyl hydrolase 73 family.</text>
</comment>
<dbReference type="Proteomes" id="UP000323671">
    <property type="component" value="Chromosome"/>
</dbReference>
<name>A0A5C1E6W3_9RHOO</name>
<dbReference type="Pfam" id="PF10135">
    <property type="entry name" value="Rod-binding"/>
    <property type="match status" value="1"/>
</dbReference>
<dbReference type="AlphaFoldDB" id="A0A5C1E6W3"/>
<keyword evidence="6" id="KW-0574">Periplasm</keyword>
<dbReference type="Gene3D" id="2.10.70.40">
    <property type="entry name" value="peptidoglycan hydrolase"/>
    <property type="match status" value="1"/>
</dbReference>
<dbReference type="Pfam" id="PF01832">
    <property type="entry name" value="Glucosaminidase"/>
    <property type="match status" value="1"/>
</dbReference>
<keyword evidence="8" id="KW-0326">Glycosidase</keyword>
<evidence type="ECO:0000256" key="10">
    <source>
        <dbReference type="ARBA" id="ARBA00030835"/>
    </source>
</evidence>
<dbReference type="InterPro" id="IPR019301">
    <property type="entry name" value="Flagellar_prot_FlgJ_N"/>
</dbReference>
<comment type="function">
    <text evidence="1">Flagellum-specific muramidase which hydrolyzes the peptidoglycan layer to assemble the rod structure in the periplasmic space.</text>
</comment>
<gene>
    <name evidence="12" type="primary">flgJ</name>
    <name evidence="12" type="ORF">OTERR_08980</name>
</gene>
<evidence type="ECO:0000256" key="2">
    <source>
        <dbReference type="ARBA" id="ARBA00004418"/>
    </source>
</evidence>